<sequence>MVATPLAHAKTRRKPHGSRPDPRAAHMLYASDDIAVSALTAGSVHVDVSIDADPVDVDKWRAIMQTLAASTTESSEAKTVAGNAPTGVREAITAAFVAVFSGRFSSEIDKVVDAYRVMLRESLAKGNDSELQTALNRARLQEKILAGTSMVDQAQACELLGLSSANPSATMKRKEEKREILRFTADGRAMYPLFQFDVEGRRIFPAVAELIALKPETWSAFRLLHWLTRPHLDFGAAPAERLGSKEVEVVAAFKREIVPAEHG</sequence>
<name>A0ABQ6CPQ1_9HYPH</name>
<dbReference type="EMBL" id="BSPC01000027">
    <property type="protein sequence ID" value="GLS20187.1"/>
    <property type="molecule type" value="Genomic_DNA"/>
</dbReference>
<organism evidence="2 3">
    <name type="scientific">Labrys miyagiensis</name>
    <dbReference type="NCBI Taxonomy" id="346912"/>
    <lineage>
        <taxon>Bacteria</taxon>
        <taxon>Pseudomonadati</taxon>
        <taxon>Pseudomonadota</taxon>
        <taxon>Alphaproteobacteria</taxon>
        <taxon>Hyphomicrobiales</taxon>
        <taxon>Xanthobacteraceae</taxon>
        <taxon>Labrys</taxon>
    </lineage>
</organism>
<gene>
    <name evidence="2" type="ORF">GCM10007874_32040</name>
</gene>
<accession>A0ABQ6CPQ1</accession>
<evidence type="ECO:0000313" key="3">
    <source>
        <dbReference type="Proteomes" id="UP001156882"/>
    </source>
</evidence>
<evidence type="ECO:0008006" key="4">
    <source>
        <dbReference type="Google" id="ProtNLM"/>
    </source>
</evidence>
<evidence type="ECO:0000256" key="1">
    <source>
        <dbReference type="SAM" id="MobiDB-lite"/>
    </source>
</evidence>
<dbReference type="Proteomes" id="UP001156882">
    <property type="component" value="Unassembled WGS sequence"/>
</dbReference>
<reference evidence="3" key="1">
    <citation type="journal article" date="2019" name="Int. J. Syst. Evol. Microbiol.">
        <title>The Global Catalogue of Microorganisms (GCM) 10K type strain sequencing project: providing services to taxonomists for standard genome sequencing and annotation.</title>
        <authorList>
            <consortium name="The Broad Institute Genomics Platform"/>
            <consortium name="The Broad Institute Genome Sequencing Center for Infectious Disease"/>
            <person name="Wu L."/>
            <person name="Ma J."/>
        </authorList>
    </citation>
    <scope>NUCLEOTIDE SEQUENCE [LARGE SCALE GENOMIC DNA]</scope>
    <source>
        <strain evidence="3">NBRC 101365</strain>
    </source>
</reference>
<protein>
    <recommendedName>
        <fullName evidence="4">DUF2384 domain-containing protein</fullName>
    </recommendedName>
</protein>
<comment type="caution">
    <text evidence="2">The sequence shown here is derived from an EMBL/GenBank/DDBJ whole genome shotgun (WGS) entry which is preliminary data.</text>
</comment>
<evidence type="ECO:0000313" key="2">
    <source>
        <dbReference type="EMBL" id="GLS20187.1"/>
    </source>
</evidence>
<keyword evidence="3" id="KW-1185">Reference proteome</keyword>
<proteinExistence type="predicted"/>
<feature type="region of interest" description="Disordered" evidence="1">
    <location>
        <begin position="1"/>
        <end position="23"/>
    </location>
</feature>